<feature type="compositionally biased region" description="Low complexity" evidence="1">
    <location>
        <begin position="1"/>
        <end position="10"/>
    </location>
</feature>
<name>A0AAQ3SFX9_PASNO</name>
<feature type="region of interest" description="Disordered" evidence="1">
    <location>
        <begin position="1"/>
        <end position="21"/>
    </location>
</feature>
<evidence type="ECO:0000256" key="1">
    <source>
        <dbReference type="SAM" id="MobiDB-lite"/>
    </source>
</evidence>
<evidence type="ECO:0000313" key="3">
    <source>
        <dbReference type="Proteomes" id="UP001341281"/>
    </source>
</evidence>
<accession>A0AAQ3SFX9</accession>
<keyword evidence="3" id="KW-1185">Reference proteome</keyword>
<sequence>MPLPAATRTTQPRRRSGPACDALHTTPACAYRSHPSSGGMGINANSIWECQNQ</sequence>
<protein>
    <submittedName>
        <fullName evidence="2">Uncharacterized protein</fullName>
    </submittedName>
</protein>
<gene>
    <name evidence="2" type="ORF">U9M48_000404</name>
</gene>
<dbReference type="Proteomes" id="UP001341281">
    <property type="component" value="Chromosome 01"/>
</dbReference>
<dbReference type="EMBL" id="CP144745">
    <property type="protein sequence ID" value="WVZ49022.1"/>
    <property type="molecule type" value="Genomic_DNA"/>
</dbReference>
<dbReference type="AlphaFoldDB" id="A0AAQ3SFX9"/>
<proteinExistence type="predicted"/>
<evidence type="ECO:0000313" key="2">
    <source>
        <dbReference type="EMBL" id="WVZ49022.1"/>
    </source>
</evidence>
<organism evidence="2 3">
    <name type="scientific">Paspalum notatum var. saurae</name>
    <dbReference type="NCBI Taxonomy" id="547442"/>
    <lineage>
        <taxon>Eukaryota</taxon>
        <taxon>Viridiplantae</taxon>
        <taxon>Streptophyta</taxon>
        <taxon>Embryophyta</taxon>
        <taxon>Tracheophyta</taxon>
        <taxon>Spermatophyta</taxon>
        <taxon>Magnoliopsida</taxon>
        <taxon>Liliopsida</taxon>
        <taxon>Poales</taxon>
        <taxon>Poaceae</taxon>
        <taxon>PACMAD clade</taxon>
        <taxon>Panicoideae</taxon>
        <taxon>Andropogonodae</taxon>
        <taxon>Paspaleae</taxon>
        <taxon>Paspalinae</taxon>
        <taxon>Paspalum</taxon>
    </lineage>
</organism>
<reference evidence="2 3" key="1">
    <citation type="submission" date="2024-02" db="EMBL/GenBank/DDBJ databases">
        <title>High-quality chromosome-scale genome assembly of Pensacola bahiagrass (Paspalum notatum Flugge var. saurae).</title>
        <authorList>
            <person name="Vega J.M."/>
            <person name="Podio M."/>
            <person name="Orjuela J."/>
            <person name="Siena L.A."/>
            <person name="Pessino S.C."/>
            <person name="Combes M.C."/>
            <person name="Mariac C."/>
            <person name="Albertini E."/>
            <person name="Pupilli F."/>
            <person name="Ortiz J.P.A."/>
            <person name="Leblanc O."/>
        </authorList>
    </citation>
    <scope>NUCLEOTIDE SEQUENCE [LARGE SCALE GENOMIC DNA]</scope>
    <source>
        <strain evidence="2">R1</strain>
        <tissue evidence="2">Leaf</tissue>
    </source>
</reference>